<proteinExistence type="predicted"/>
<gene>
    <name evidence="1" type="ORF">Tfer_2798</name>
</gene>
<name>A0A0L6W0L3_9FIRM</name>
<sequence length="309" mass="33441">MSRVKGKYWSQIVSLLLAVILWIYVSNEINPTTEQILNRVPLETRGLSANVAILEMPRAVDLRIQGPREKVQQVGIRAVEAYIDLSNAKTGEVSLPVRVAVPEGVTVVDISPPEVTVRLEKVFEKQVPIRLKQTGKPARGYRLLDPVFDPVRVIIKGPGSLLKKVESAIVQVNFTGSKDGFHGKMPVQAVDKNGNVLDSNLVSILPSRVEVFVPVVLDMPSRVVPVKPVLEGQPAPGYIVSNIVPELATVSVFGRADLVRSIDQVSTAPLNIAGANADIYQEAALVLPPGLKASAVTVKVLVKIVPENQ</sequence>
<dbReference type="PANTHER" id="PTHR37804">
    <property type="entry name" value="CDAA REGULATORY PROTEIN CDAR"/>
    <property type="match status" value="1"/>
</dbReference>
<keyword evidence="2" id="KW-1185">Reference proteome</keyword>
<evidence type="ECO:0000313" key="1">
    <source>
        <dbReference type="EMBL" id="KNZ68624.1"/>
    </source>
</evidence>
<dbReference type="RefSeq" id="WP_052218800.1">
    <property type="nucleotide sequence ID" value="NZ_LGTE01000025.1"/>
</dbReference>
<dbReference type="CDD" id="cd20206">
    <property type="entry name" value="YbbR"/>
    <property type="match status" value="1"/>
</dbReference>
<protein>
    <recommendedName>
        <fullName evidence="3">YbbR family protein</fullName>
    </recommendedName>
</protein>
<dbReference type="PANTHER" id="PTHR37804:SF1">
    <property type="entry name" value="CDAA REGULATORY PROTEIN CDAR"/>
    <property type="match status" value="1"/>
</dbReference>
<dbReference type="Pfam" id="PF07949">
    <property type="entry name" value="YbbR"/>
    <property type="match status" value="3"/>
</dbReference>
<dbReference type="InterPro" id="IPR053154">
    <property type="entry name" value="c-di-AMP_regulator"/>
</dbReference>
<dbReference type="InterPro" id="IPR012505">
    <property type="entry name" value="YbbR"/>
</dbReference>
<dbReference type="Gene3D" id="2.170.120.30">
    <property type="match status" value="1"/>
</dbReference>
<evidence type="ECO:0000313" key="2">
    <source>
        <dbReference type="Proteomes" id="UP000037175"/>
    </source>
</evidence>
<dbReference type="AlphaFoldDB" id="A0A0L6W0L3"/>
<dbReference type="Gene3D" id="2.170.120.40">
    <property type="entry name" value="YbbR-like domain"/>
    <property type="match status" value="2"/>
</dbReference>
<dbReference type="EMBL" id="LGTE01000025">
    <property type="protein sequence ID" value="KNZ68624.1"/>
    <property type="molecule type" value="Genomic_DNA"/>
</dbReference>
<dbReference type="Proteomes" id="UP000037175">
    <property type="component" value="Unassembled WGS sequence"/>
</dbReference>
<evidence type="ECO:0008006" key="3">
    <source>
        <dbReference type="Google" id="ProtNLM"/>
    </source>
</evidence>
<comment type="caution">
    <text evidence="1">The sequence shown here is derived from an EMBL/GenBank/DDBJ whole genome shotgun (WGS) entry which is preliminary data.</text>
</comment>
<accession>A0A0L6W0L3</accession>
<organism evidence="1 2">
    <name type="scientific">Thermincola ferriacetica</name>
    <dbReference type="NCBI Taxonomy" id="281456"/>
    <lineage>
        <taxon>Bacteria</taxon>
        <taxon>Bacillati</taxon>
        <taxon>Bacillota</taxon>
        <taxon>Clostridia</taxon>
        <taxon>Eubacteriales</taxon>
        <taxon>Thermincolaceae</taxon>
        <taxon>Thermincola</taxon>
    </lineage>
</organism>
<reference evidence="2" key="1">
    <citation type="submission" date="2015-07" db="EMBL/GenBank/DDBJ databases">
        <title>Complete Genome of Thermincola ferriacetica strain Z-0001T.</title>
        <authorList>
            <person name="Lusk B."/>
            <person name="Badalamenti J.P."/>
            <person name="Parameswaran P."/>
            <person name="Bond D.R."/>
            <person name="Torres C.I."/>
        </authorList>
    </citation>
    <scope>NUCLEOTIDE SEQUENCE [LARGE SCALE GENOMIC DNA]</scope>
    <source>
        <strain evidence="2">Z-0001</strain>
    </source>
</reference>